<evidence type="ECO:0000256" key="11">
    <source>
        <dbReference type="ARBA" id="ARBA00022804"/>
    </source>
</evidence>
<evidence type="ECO:0000256" key="8">
    <source>
        <dbReference type="ARBA" id="ARBA00022595"/>
    </source>
</evidence>
<dbReference type="GO" id="GO:0019062">
    <property type="term" value="P:virion attachment to host cell"/>
    <property type="evidence" value="ECO:0007669"/>
    <property type="project" value="UniProtKB-KW"/>
</dbReference>
<evidence type="ECO:0000256" key="19">
    <source>
        <dbReference type="ARBA" id="ARBA00023184"/>
    </source>
</evidence>
<dbReference type="GO" id="GO:0055036">
    <property type="term" value="C:virion membrane"/>
    <property type="evidence" value="ECO:0007669"/>
    <property type="project" value="UniProtKB-SubCell"/>
</dbReference>
<keyword evidence="10" id="KW-0732">Signal</keyword>
<gene>
    <name evidence="28" type="primary">GPC</name>
</gene>
<keyword evidence="7" id="KW-0945">Host-virus interaction</keyword>
<evidence type="ECO:0000256" key="20">
    <source>
        <dbReference type="ARBA" id="ARBA00023296"/>
    </source>
</evidence>
<dbReference type="InterPro" id="IPR010826">
    <property type="entry name" value="Phlebovirus_G1"/>
</dbReference>
<evidence type="ECO:0000256" key="7">
    <source>
        <dbReference type="ARBA" id="ARBA00022581"/>
    </source>
</evidence>
<keyword evidence="19" id="KW-1038">Host endoplasmic reticulum</keyword>
<keyword evidence="12" id="KW-1040">Host Golgi apparatus</keyword>
<evidence type="ECO:0000259" key="27">
    <source>
        <dbReference type="Pfam" id="PF19019"/>
    </source>
</evidence>
<evidence type="ECO:0000256" key="17">
    <source>
        <dbReference type="ARBA" id="ARBA00023157"/>
    </source>
</evidence>
<protein>
    <recommendedName>
        <fullName evidence="4">Envelopment polyprotein</fullName>
    </recommendedName>
    <alternativeName>
        <fullName evidence="21">M polyprotein</fullName>
    </alternativeName>
</protein>
<dbReference type="GO" id="GO:0039654">
    <property type="term" value="P:fusion of virus membrane with host endosome membrane"/>
    <property type="evidence" value="ECO:0007669"/>
    <property type="project" value="UniProtKB-KW"/>
</dbReference>
<evidence type="ECO:0000256" key="4">
    <source>
        <dbReference type="ARBA" id="ARBA00015294"/>
    </source>
</evidence>
<feature type="transmembrane region" description="Helical" evidence="24">
    <location>
        <begin position="817"/>
        <end position="839"/>
    </location>
</feature>
<dbReference type="Pfam" id="PF07243">
    <property type="entry name" value="Phlebovirus_G1"/>
    <property type="match status" value="1"/>
</dbReference>
<dbReference type="RefSeq" id="YP_010086205.1">
    <property type="nucleotide sequence ID" value="NC_055406.1"/>
</dbReference>
<keyword evidence="20" id="KW-1160">Virus entry into host cell</keyword>
<keyword evidence="14" id="KW-1043">Host membrane</keyword>
<evidence type="ECO:0000259" key="26">
    <source>
        <dbReference type="Pfam" id="PF07245"/>
    </source>
</evidence>
<evidence type="ECO:0000256" key="21">
    <source>
        <dbReference type="ARBA" id="ARBA00031199"/>
    </source>
</evidence>
<keyword evidence="11" id="KW-1161">Viral attachment to host cell</keyword>
<keyword evidence="23" id="KW-0175">Coiled coil</keyword>
<accession>A0A499S1A8</accession>
<evidence type="ECO:0000256" key="18">
    <source>
        <dbReference type="ARBA" id="ARBA00023180"/>
    </source>
</evidence>
<dbReference type="InterPro" id="IPR009878">
    <property type="entry name" value="Phlebovirus_G2_fusion"/>
</dbReference>
<dbReference type="GO" id="GO:0016020">
    <property type="term" value="C:membrane"/>
    <property type="evidence" value="ECO:0007669"/>
    <property type="project" value="InterPro"/>
</dbReference>
<evidence type="ECO:0000256" key="16">
    <source>
        <dbReference type="ARBA" id="ARBA00023136"/>
    </source>
</evidence>
<feature type="transmembrane region" description="Helical" evidence="24">
    <location>
        <begin position="1391"/>
        <end position="1417"/>
    </location>
</feature>
<proteinExistence type="inferred from homology"/>
<evidence type="ECO:0000256" key="24">
    <source>
        <dbReference type="SAM" id="Phobius"/>
    </source>
</evidence>
<feature type="domain" description="Phlebovirus glycoprotein G2 C-terminal" evidence="27">
    <location>
        <begin position="1261"/>
        <end position="1420"/>
    </location>
</feature>
<evidence type="ECO:0000259" key="25">
    <source>
        <dbReference type="Pfam" id="PF07243"/>
    </source>
</evidence>
<keyword evidence="18" id="KW-0325">Glycoprotein</keyword>
<evidence type="ECO:0000256" key="5">
    <source>
        <dbReference type="ARBA" id="ARBA00022506"/>
    </source>
</evidence>
<feature type="transmembrane region" description="Helical" evidence="24">
    <location>
        <begin position="851"/>
        <end position="867"/>
    </location>
</feature>
<keyword evidence="5" id="KW-1168">Fusion of virus membrane with host membrane</keyword>
<evidence type="ECO:0000256" key="2">
    <source>
        <dbReference type="ARBA" id="ARBA00004482"/>
    </source>
</evidence>
<name>A0A499S1A8_9VIRU</name>
<keyword evidence="15 24" id="KW-1133">Transmembrane helix</keyword>
<keyword evidence="29" id="KW-1185">Reference proteome</keyword>
<evidence type="ECO:0000313" key="28">
    <source>
        <dbReference type="EMBL" id="AYC35223.1"/>
    </source>
</evidence>
<dbReference type="Pfam" id="PF07245">
    <property type="entry name" value="Phlebovirus_G2"/>
    <property type="match status" value="1"/>
</dbReference>
<dbReference type="Pfam" id="PF19019">
    <property type="entry name" value="Phlebo_G2_C"/>
    <property type="match status" value="1"/>
</dbReference>
<dbReference type="Proteomes" id="UP000502564">
    <property type="component" value="Genome"/>
</dbReference>
<dbReference type="EMBL" id="MF695810">
    <property type="protein sequence ID" value="AYC35223.1"/>
    <property type="molecule type" value="Genomic_RNA"/>
</dbReference>
<evidence type="ECO:0000313" key="29">
    <source>
        <dbReference type="Proteomes" id="UP000502564"/>
    </source>
</evidence>
<keyword evidence="16 24" id="KW-0472">Membrane</keyword>
<keyword evidence="9 24" id="KW-0812">Transmembrane</keyword>
<evidence type="ECO:0000256" key="22">
    <source>
        <dbReference type="ARBA" id="ARBA00033745"/>
    </source>
</evidence>
<feature type="domain" description="Phlebovirus glycoprotein G1" evidence="25">
    <location>
        <begin position="392"/>
        <end position="920"/>
    </location>
</feature>
<dbReference type="GO" id="GO:0044178">
    <property type="term" value="C:host cell Golgi membrane"/>
    <property type="evidence" value="ECO:0007669"/>
    <property type="project" value="UniProtKB-SubCell"/>
</dbReference>
<evidence type="ECO:0000256" key="6">
    <source>
        <dbReference type="ARBA" id="ARBA00022510"/>
    </source>
</evidence>
<evidence type="ECO:0000256" key="10">
    <source>
        <dbReference type="ARBA" id="ARBA00022729"/>
    </source>
</evidence>
<dbReference type="Gene3D" id="2.60.40.3770">
    <property type="match status" value="1"/>
</dbReference>
<evidence type="ECO:0000256" key="9">
    <source>
        <dbReference type="ARBA" id="ARBA00022692"/>
    </source>
</evidence>
<comment type="similarity">
    <text evidence="22">Belongs to the phlebovirus envelope glycoprotein family.</text>
</comment>
<evidence type="ECO:0000256" key="13">
    <source>
        <dbReference type="ARBA" id="ARBA00022844"/>
    </source>
</evidence>
<evidence type="ECO:0000256" key="3">
    <source>
        <dbReference type="ARBA" id="ARBA00004563"/>
    </source>
</evidence>
<evidence type="ECO:0000256" key="1">
    <source>
        <dbReference type="ARBA" id="ARBA00004244"/>
    </source>
</evidence>
<dbReference type="GO" id="GO:0044167">
    <property type="term" value="C:host cell endoplasmic reticulum membrane"/>
    <property type="evidence" value="ECO:0007669"/>
    <property type="project" value="UniProtKB-SubCell"/>
</dbReference>
<keyword evidence="8" id="KW-1162">Viral penetration into host cytoplasm</keyword>
<comment type="subcellular location">
    <subcellularLocation>
        <location evidence="1">Host Golgi apparatus membrane</location>
        <topology evidence="1">Single-pass type I membrane protein</topology>
    </subcellularLocation>
    <subcellularLocation>
        <location evidence="2">Host endoplasmic reticulum membrane</location>
        <topology evidence="2">Single-pass type I membrane protein</topology>
    </subcellularLocation>
    <subcellularLocation>
        <location evidence="3">Virion membrane</location>
        <topology evidence="3">Single-pass type I membrane protein</topology>
    </subcellularLocation>
</comment>
<evidence type="ECO:0000256" key="15">
    <source>
        <dbReference type="ARBA" id="ARBA00022989"/>
    </source>
</evidence>
<keyword evidence="6" id="KW-1170">Fusion of virus membrane with host endosomal membrane</keyword>
<dbReference type="GeneID" id="65247036"/>
<keyword evidence="13" id="KW-0946">Virion</keyword>
<feature type="coiled-coil region" evidence="23">
    <location>
        <begin position="165"/>
        <end position="343"/>
    </location>
</feature>
<dbReference type="KEGG" id="vg:65247036"/>
<dbReference type="GO" id="GO:0046718">
    <property type="term" value="P:symbiont entry into host cell"/>
    <property type="evidence" value="ECO:0007669"/>
    <property type="project" value="UniProtKB-KW"/>
</dbReference>
<organism evidence="28 29">
    <name type="scientific">Ntepes virus</name>
    <dbReference type="NCBI Taxonomy" id="2569589"/>
    <lineage>
        <taxon>Viruses</taxon>
        <taxon>Riboviria</taxon>
        <taxon>Orthornavirae</taxon>
        <taxon>Negarnaviricota</taxon>
        <taxon>Polyploviricotina</taxon>
        <taxon>Bunyaviricetes</taxon>
        <taxon>Hareavirales</taxon>
        <taxon>Phenuiviridae</taxon>
        <taxon>Phlebovirus</taxon>
        <taxon>Phlebovirus ntepesense</taxon>
    </lineage>
</organism>
<feature type="domain" description="Phlebovirus glycoprotein G2 fusion" evidence="26">
    <location>
        <begin position="923"/>
        <end position="1240"/>
    </location>
</feature>
<dbReference type="InterPro" id="IPR043603">
    <property type="entry name" value="Phlebo_G2_C"/>
</dbReference>
<reference evidence="28 29" key="1">
    <citation type="journal article" date="2019" name="Emerg. Infect. Dis.">
        <title>Sand Fly-Associated Phlebovirus with Evidence of Neutralizing Antibodies in Humans, Kenya.</title>
        <authorList>
            <person name="Tchouassi D.P."/>
            <person name="Marklewitz M."/>
            <person name="Chepkorir E."/>
            <person name="Zirkel F."/>
            <person name="Agha S.B."/>
            <person name="Tigoi C.C."/>
            <person name="Koskei E."/>
            <person name="Drosten C."/>
            <person name="Borgemeister C."/>
            <person name="Torto B."/>
            <person name="Junglen S."/>
            <person name="Sang R."/>
        </authorList>
    </citation>
    <scope>NUCLEOTIDE SEQUENCE [LARGE SCALE GENOMIC DNA]</scope>
    <source>
        <strain evidence="28 29">MRG54-KE-2014</strain>
    </source>
</reference>
<evidence type="ECO:0000256" key="14">
    <source>
        <dbReference type="ARBA" id="ARBA00022870"/>
    </source>
</evidence>
<dbReference type="Gene3D" id="2.60.98.50">
    <property type="match status" value="3"/>
</dbReference>
<keyword evidence="17" id="KW-1015">Disulfide bond</keyword>
<evidence type="ECO:0000256" key="12">
    <source>
        <dbReference type="ARBA" id="ARBA00022812"/>
    </source>
</evidence>
<sequence length="1429" mass="158786">MSNIIKVLTFLKGAEAAFELLSISKTGNSMDCFTSSTTADQLTHYWDDVLGRLSDDVLSCKVDGVHTPMSKHEIHAKIKTLHDGEGDNVLACLSRNGEDIELSNDLQSDTIKVPALITCDQRREYIRDLISVGSPKPKTKLPKYTSEELDEKISTAVKEAQEIANTEKLKALESLRKELEASREEHRSRLNEINQQKADFAEEISRLKAEMKLIKERKEESSKDAMVKEQLIRILEEENKRLTDETRKEVHSLKQGEKELKHINSEITREIENLRKLLNLKEVEIEDIKKTKELSKEKMEEIKHFKAELEKKMVENKRIHDEIEEARALAVQKDAEIQRLRDQIEIERSTKLTTTKRPRVAATTVSSLILLSTALGLASPVAGVGANLNPDPHLKNRPGTGKYSVDGITDAKCNLIDYSSVCPGFNLLSDMAKFPFFNSHAHHRSILEAMHDNIIEKDNAKVCTVNDSNTPAACIGDLHSFNERCPENIRGVHYITTEGKYASMTCKDGHEVSENCKFCVKLKNPGSLTTASMPLQDAVCQISNTQYRGPIMKLKGVCSIGSRVYKRCQNNRQSYEKVPFVVLKGKGKHYLDTLSLRNKEQHAANAFLCHTYNRLIGETNSIDVAEKVLKRVKVSECKIVDTTKSKKCTGDAVFCNHYSCVRDFAEAYCTVAPGAGPIEVLYSGSWVTPVCVGYEMTTVIRETEPRRDTSSRDCLTCVTECSKDDIIIRSTGFGITSAVACSHGSCVSATQKASTEIRVRYPGLTASTGGSIGVHLSHDDPTTNTHVVVNCPPRDPCLVHNCIICTHGLINYQCHTAISAFVVVLLLTSSSLVALYATYKVLRILKIIPKKALSPLSWIYYLIMWIVRRIKSGWNRQMESLNREIGWNDPERGIVRPHRQPPIPRYAFKIGLFLSILTVASPCSETVVASSKITKCSTVDGRMVCTYSGTVTLRAGSIGSESCLILRGPSGETKKYISIKTVASELTCREGQTYWTGQFSPKCLSSRRCHLVAECKKTRCLEWRDDQLSNEFSGMGNNSVMNENKCFEQSGGIGYGCFNLNPSCLFVHAYFKSTKAEGLKVFSCVDWVHRIKFDVKNPAGNKETIIMGSMSTRFMEWGSMTLGLDAESISGSNSFSFMRNSRGEYAIVDEEFSTIPREGFIGEIRCNSESAVITAHKSCLRAPNLIKYRPMLDLAECTTSLVDPFTVFKRGALPQTRNGKTFAGSIDRTTVQAMSNAVIQAEITLVLDGFDVEFETTTAICSASFLNISGCYSCNEGAQVCLKIKSDKQGVFTAHNKDMTVNFMTHVTPGTEEVCKILHFGQPEIRESLLYSCGGEESPVIIKGTLIAYNPFDDRSESGGSSTIVNPKGGDWDIMGWASGLFSWLGGPIKAVLMIIGYIILALLTLVIILALGRMLITHLIDLRRSKNK</sequence>
<evidence type="ECO:0000256" key="23">
    <source>
        <dbReference type="SAM" id="Coils"/>
    </source>
</evidence>